<gene>
    <name evidence="4" type="ORF">AB1Y20_008533</name>
</gene>
<sequence>MSETFVISARLDNYLADKEHAPVLADACRRADRAVRHAWELVHLHLNDCLSSHPVRLPALDDGWFKSALQAVTTSSQTLGGAEYLRLCETRDRYMRGGDNQLTFDPPSRARLDQVLMGQAISMNTCFRVNVIRHFYKRVERYVWFTFRPRDRVHIGGLTDGPGRDRMAVRRQECDDVRSGGMTAEQAKSARKSNKLLFKRITSDLVAPPGTPSALLGEGEEESPYHAWVRFMRDMWRMNSESHRGVERIGDRYAKDPTPFLLAMRAMSRVFEGCDIEKAFSVCPQRRQQRTCFATFDSKSLRMVLGAEKTEHQEYLDGLAAAREEAHERSMQRRTLYPNMCKKNGEPKNVSEYRTLKARRAAQAKCRDILHARPLYAASRARCIQAWWRDVRVSRLLARYVQGLEQRRPRIDALLLRPSPLIAPRLVRLQRIIKRYLRRQKRARRDSLRRAKEVQCSALFNHNVLRMPRGAKPTGTIATDGVSVRVLMMTNPQQHRASRGRGKRPASDAQSARKKQKAAAGSRDSRKRKRAGEQSAAQKAPPRPLFSARDARRTLSGAEHGRIANGVWTMEEFRDSVSQYDGDERSRIIDSMQILGVDPGKAELAVVSNLESQHARNPAEERCLGCETSKQTPWYKQRYCRGPPTSRDSARATTRDGISRKNVKERNGRRRDRQRLEWCRYTAKQRRHDMKTAEHSDALHAERPRSVVHAEQEMSRCHSRSTNNERFAEYVRTRNEHSVSLQELYENAVYRERAWSRKIRKQQSLALFIQRIREMVRDGKQIILAYGAWARTAGLPGAACNKGHPPCIGVGLMRELAKYFPVVLVPERNTSKTCSYCGFVGCTSDAEVDAAWRAKKIAAATTSEEEDRAKRFKLRALRRCHNESCRKLLNRDRNAAVNIGRRLLEDLRTMGTATATVFQDMDADDVQLEQLELRFAQGSIPS</sequence>
<dbReference type="AlphaFoldDB" id="A0AB34IRR9"/>
<proteinExistence type="predicted"/>
<dbReference type="EMBL" id="JBGBPQ010000019">
    <property type="protein sequence ID" value="KAL1504757.1"/>
    <property type="molecule type" value="Genomic_DNA"/>
</dbReference>
<organism evidence="4 5">
    <name type="scientific">Prymnesium parvum</name>
    <name type="common">Toxic golden alga</name>
    <dbReference type="NCBI Taxonomy" id="97485"/>
    <lineage>
        <taxon>Eukaryota</taxon>
        <taxon>Haptista</taxon>
        <taxon>Haptophyta</taxon>
        <taxon>Prymnesiophyceae</taxon>
        <taxon>Prymnesiales</taxon>
        <taxon>Prymnesiaceae</taxon>
        <taxon>Prymnesium</taxon>
    </lineage>
</organism>
<dbReference type="InterPro" id="IPR010095">
    <property type="entry name" value="Cas12f1-like_TNB"/>
</dbReference>
<evidence type="ECO:0000313" key="5">
    <source>
        <dbReference type="Proteomes" id="UP001515480"/>
    </source>
</evidence>
<dbReference type="GO" id="GO:0003677">
    <property type="term" value="F:DNA binding"/>
    <property type="evidence" value="ECO:0007669"/>
    <property type="project" value="UniProtKB-KW"/>
</dbReference>
<name>A0AB34IRR9_PRYPA</name>
<dbReference type="Pfam" id="PF07282">
    <property type="entry name" value="Cas12f1-like_TNB"/>
    <property type="match status" value="1"/>
</dbReference>
<keyword evidence="1" id="KW-0238">DNA-binding</keyword>
<feature type="compositionally biased region" description="Basic and acidic residues" evidence="2">
    <location>
        <begin position="648"/>
        <end position="666"/>
    </location>
</feature>
<evidence type="ECO:0000313" key="4">
    <source>
        <dbReference type="EMBL" id="KAL1504757.1"/>
    </source>
</evidence>
<evidence type="ECO:0000256" key="2">
    <source>
        <dbReference type="SAM" id="MobiDB-lite"/>
    </source>
</evidence>
<reference evidence="4 5" key="1">
    <citation type="journal article" date="2024" name="Science">
        <title>Giant polyketide synthase enzymes in the biosynthesis of giant marine polyether toxins.</title>
        <authorList>
            <person name="Fallon T.R."/>
            <person name="Shende V.V."/>
            <person name="Wierzbicki I.H."/>
            <person name="Pendleton A.L."/>
            <person name="Watervoot N.F."/>
            <person name="Auber R.P."/>
            <person name="Gonzalez D.J."/>
            <person name="Wisecaver J.H."/>
            <person name="Moore B.S."/>
        </authorList>
    </citation>
    <scope>NUCLEOTIDE SEQUENCE [LARGE SCALE GENOMIC DNA]</scope>
    <source>
        <strain evidence="4 5">12B1</strain>
    </source>
</reference>
<evidence type="ECO:0000259" key="3">
    <source>
        <dbReference type="Pfam" id="PF07282"/>
    </source>
</evidence>
<dbReference type="Proteomes" id="UP001515480">
    <property type="component" value="Unassembled WGS sequence"/>
</dbReference>
<feature type="region of interest" description="Disordered" evidence="2">
    <location>
        <begin position="637"/>
        <end position="669"/>
    </location>
</feature>
<feature type="domain" description="Cas12f1-like TNB" evidence="3">
    <location>
        <begin position="821"/>
        <end position="899"/>
    </location>
</feature>
<keyword evidence="5" id="KW-1185">Reference proteome</keyword>
<feature type="region of interest" description="Disordered" evidence="2">
    <location>
        <begin position="491"/>
        <end position="549"/>
    </location>
</feature>
<evidence type="ECO:0000256" key="1">
    <source>
        <dbReference type="ARBA" id="ARBA00023125"/>
    </source>
</evidence>
<accession>A0AB34IRR9</accession>
<comment type="caution">
    <text evidence="4">The sequence shown here is derived from an EMBL/GenBank/DDBJ whole genome shotgun (WGS) entry which is preliminary data.</text>
</comment>
<protein>
    <recommendedName>
        <fullName evidence="3">Cas12f1-like TNB domain-containing protein</fullName>
    </recommendedName>
</protein>